<sequence length="141" mass="16002">MPDPFVDKYLFSRETLPDIVEIRCNFLEKGCPVYLKSAVDGNPNLIQSPRFQDANGVVGSGFCVHTYEGLETFRMTMEMLVGKFIEVTRNQEEVIYWRVDYAQKKPLPIEAVTRLEKALSLEPVTFADGPGFMFNGSIEPD</sequence>
<dbReference type="Proteomes" id="UP000178774">
    <property type="component" value="Unassembled WGS sequence"/>
</dbReference>
<comment type="caution">
    <text evidence="1">The sequence shown here is derived from an EMBL/GenBank/DDBJ whole genome shotgun (WGS) entry which is preliminary data.</text>
</comment>
<accession>A0A1G2HSN8</accession>
<protein>
    <submittedName>
        <fullName evidence="1">Uncharacterized protein</fullName>
    </submittedName>
</protein>
<name>A0A1G2HSN8_9BACT</name>
<reference evidence="1 2" key="1">
    <citation type="journal article" date="2016" name="Nat. Commun.">
        <title>Thousands of microbial genomes shed light on interconnected biogeochemical processes in an aquifer system.</title>
        <authorList>
            <person name="Anantharaman K."/>
            <person name="Brown C.T."/>
            <person name="Hug L.A."/>
            <person name="Sharon I."/>
            <person name="Castelle C.J."/>
            <person name="Probst A.J."/>
            <person name="Thomas B.C."/>
            <person name="Singh A."/>
            <person name="Wilkins M.J."/>
            <person name="Karaoz U."/>
            <person name="Brodie E.L."/>
            <person name="Williams K.H."/>
            <person name="Hubbard S.S."/>
            <person name="Banfield J.F."/>
        </authorList>
    </citation>
    <scope>NUCLEOTIDE SEQUENCE [LARGE SCALE GENOMIC DNA]</scope>
</reference>
<evidence type="ECO:0000313" key="2">
    <source>
        <dbReference type="Proteomes" id="UP000178774"/>
    </source>
</evidence>
<organism evidence="1 2">
    <name type="scientific">Candidatus Staskawiczbacteria bacterium RIFCSPHIGHO2_01_FULL_41_41</name>
    <dbReference type="NCBI Taxonomy" id="1802203"/>
    <lineage>
        <taxon>Bacteria</taxon>
        <taxon>Candidatus Staskawicziibacteriota</taxon>
    </lineage>
</organism>
<proteinExistence type="predicted"/>
<dbReference type="EMBL" id="MHOP01000025">
    <property type="protein sequence ID" value="OGZ65230.1"/>
    <property type="molecule type" value="Genomic_DNA"/>
</dbReference>
<gene>
    <name evidence="1" type="ORF">A2822_03715</name>
</gene>
<evidence type="ECO:0000313" key="1">
    <source>
        <dbReference type="EMBL" id="OGZ65230.1"/>
    </source>
</evidence>
<dbReference type="AlphaFoldDB" id="A0A1G2HSN8"/>